<name>U1GDY3_ENDPU</name>
<keyword evidence="6" id="KW-1185">Reference proteome</keyword>
<feature type="region of interest" description="Disordered" evidence="3">
    <location>
        <begin position="1"/>
        <end position="98"/>
    </location>
</feature>
<dbReference type="OrthoDB" id="446635at2759"/>
<dbReference type="GeneID" id="19236702"/>
<feature type="compositionally biased region" description="Basic and acidic residues" evidence="3">
    <location>
        <begin position="373"/>
        <end position="395"/>
    </location>
</feature>
<evidence type="ECO:0000256" key="2">
    <source>
        <dbReference type="ARBA" id="ARBA00023054"/>
    </source>
</evidence>
<feature type="compositionally biased region" description="Basic and acidic residues" evidence="3">
    <location>
        <begin position="238"/>
        <end position="257"/>
    </location>
</feature>
<accession>U1GDY3</accession>
<dbReference type="InterPro" id="IPR053246">
    <property type="entry name" value="NS_splicing_regulatory_protein"/>
</dbReference>
<dbReference type="AlphaFoldDB" id="U1GDY3"/>
<dbReference type="EMBL" id="KE720798">
    <property type="protein sequence ID" value="ERF75817.1"/>
    <property type="molecule type" value="Genomic_DNA"/>
</dbReference>
<dbReference type="Proteomes" id="UP000019373">
    <property type="component" value="Unassembled WGS sequence"/>
</dbReference>
<protein>
    <recommendedName>
        <fullName evidence="4">Nuclear speckle splicing regulatory protein 1 N-terminal domain-containing protein</fullName>
    </recommendedName>
</protein>
<keyword evidence="2" id="KW-0175">Coiled coil</keyword>
<evidence type="ECO:0000256" key="3">
    <source>
        <dbReference type="SAM" id="MobiDB-lite"/>
    </source>
</evidence>
<evidence type="ECO:0000259" key="4">
    <source>
        <dbReference type="Pfam" id="PF09745"/>
    </source>
</evidence>
<feature type="domain" description="Nuclear speckle splicing regulatory protein 1 N-terminal" evidence="4">
    <location>
        <begin position="92"/>
        <end position="205"/>
    </location>
</feature>
<feature type="compositionally biased region" description="Polar residues" evidence="3">
    <location>
        <begin position="299"/>
        <end position="310"/>
    </location>
</feature>
<proteinExistence type="inferred from homology"/>
<dbReference type="InterPro" id="IPR018612">
    <property type="entry name" value="NSRP1_N"/>
</dbReference>
<evidence type="ECO:0000313" key="6">
    <source>
        <dbReference type="Proteomes" id="UP000019373"/>
    </source>
</evidence>
<sequence length="395" mass="43498">MPAIAFGLGSKAKSGQAKPAIAGQKRKQNLFGDDGEDDDTHHVSATENVSVLDDKDYDTPQPRKSPKLSNGASTGQKPSQQYTNLSALHTAKKHTEQATTVDTTIYDYDAVYDSLHAPKNKASEDIKDGVPRYMTNLFKSAEVRKRDQLRAKERLLQKEREAEGDEFADKEKFVTGAYKAQQEEIRRLEEEEAAREAAEEEKRRKGGGMTGFYKDLLKKDEQRTMEISKAVEAAATRPKTEADIEEASGEKPMEKSAEQMAAELNARGAKVAVNDDGEVVDKRQLLSAGLNVAPKPKTGASQGKVGTQVSKAAEYSRSSAALSARGAQRERQTRMMAEQLEKMAEQQAQAEAEERKALEEKAKSTKTGTDILSAKERYLARKRAQETEKANKSGP</sequence>
<evidence type="ECO:0000313" key="5">
    <source>
        <dbReference type="EMBL" id="ERF75817.1"/>
    </source>
</evidence>
<feature type="region of interest" description="Disordered" evidence="3">
    <location>
        <begin position="185"/>
        <end position="212"/>
    </location>
</feature>
<dbReference type="HOGENOM" id="CLU_042321_0_0_1"/>
<feature type="compositionally biased region" description="Polar residues" evidence="3">
    <location>
        <begin position="67"/>
        <end position="87"/>
    </location>
</feature>
<dbReference type="RefSeq" id="XP_007786975.1">
    <property type="nucleotide sequence ID" value="XM_007788785.1"/>
</dbReference>
<dbReference type="eggNOG" id="KOG2117">
    <property type="taxonomic scope" value="Eukaryota"/>
</dbReference>
<feature type="compositionally biased region" description="Basic and acidic residues" evidence="3">
    <location>
        <begin position="185"/>
        <end position="203"/>
    </location>
</feature>
<dbReference type="OMA" id="MSKPLAF"/>
<organism evidence="5 6">
    <name type="scientific">Endocarpon pusillum (strain Z07020 / HMAS-L-300199)</name>
    <name type="common">Lichen-forming fungus</name>
    <dbReference type="NCBI Taxonomy" id="1263415"/>
    <lineage>
        <taxon>Eukaryota</taxon>
        <taxon>Fungi</taxon>
        <taxon>Dikarya</taxon>
        <taxon>Ascomycota</taxon>
        <taxon>Pezizomycotina</taxon>
        <taxon>Eurotiomycetes</taxon>
        <taxon>Chaetothyriomycetidae</taxon>
        <taxon>Verrucariales</taxon>
        <taxon>Verrucariaceae</taxon>
        <taxon>Endocarpon</taxon>
    </lineage>
</organism>
<dbReference type="PANTHER" id="PTHR47845:SF1">
    <property type="entry name" value="NUCLEAR SPECKLE SPLICING REGULATORY PROTEIN 1 HOMOLOG"/>
    <property type="match status" value="1"/>
</dbReference>
<feature type="compositionally biased region" description="Basic and acidic residues" evidence="3">
    <location>
        <begin position="327"/>
        <end position="344"/>
    </location>
</feature>
<comment type="similarity">
    <text evidence="1">Belongs to the NSRP1 family.</text>
</comment>
<evidence type="ECO:0000256" key="1">
    <source>
        <dbReference type="ARBA" id="ARBA00010126"/>
    </source>
</evidence>
<dbReference type="GO" id="GO:0000381">
    <property type="term" value="P:regulation of alternative mRNA splicing, via spliceosome"/>
    <property type="evidence" value="ECO:0007669"/>
    <property type="project" value="InterPro"/>
</dbReference>
<feature type="region of interest" description="Disordered" evidence="3">
    <location>
        <begin position="287"/>
        <end position="395"/>
    </location>
</feature>
<feature type="compositionally biased region" description="Basic and acidic residues" evidence="3">
    <location>
        <begin position="352"/>
        <end position="363"/>
    </location>
</feature>
<reference evidence="6" key="1">
    <citation type="journal article" date="2014" name="BMC Genomics">
        <title>Genome characteristics reveal the impact of lichenization on lichen-forming fungus Endocarpon pusillum Hedwig (Verrucariales, Ascomycota).</title>
        <authorList>
            <person name="Wang Y.-Y."/>
            <person name="Liu B."/>
            <person name="Zhang X.-Y."/>
            <person name="Zhou Q.-M."/>
            <person name="Zhang T."/>
            <person name="Li H."/>
            <person name="Yu Y.-F."/>
            <person name="Zhang X.-L."/>
            <person name="Hao X.-Y."/>
            <person name="Wang M."/>
            <person name="Wang L."/>
            <person name="Wei J.-C."/>
        </authorList>
    </citation>
    <scope>NUCLEOTIDE SEQUENCE [LARGE SCALE GENOMIC DNA]</scope>
    <source>
        <strain evidence="6">Z07020 / HMAS-L-300199</strain>
    </source>
</reference>
<feature type="compositionally biased region" description="Low complexity" evidence="3">
    <location>
        <begin position="312"/>
        <end position="326"/>
    </location>
</feature>
<gene>
    <name evidence="5" type="ORF">EPUS_01647</name>
</gene>
<feature type="region of interest" description="Disordered" evidence="3">
    <location>
        <begin position="231"/>
        <end position="258"/>
    </location>
</feature>
<dbReference type="PANTHER" id="PTHR47845">
    <property type="entry name" value="NUCLEAR SPECKLE SPLICING REGULATORY PROTEIN 1 HOMOLOG"/>
    <property type="match status" value="1"/>
</dbReference>
<dbReference type="Pfam" id="PF09745">
    <property type="entry name" value="NSRP1_N"/>
    <property type="match status" value="1"/>
</dbReference>